<evidence type="ECO:0000256" key="1">
    <source>
        <dbReference type="SAM" id="MobiDB-lite"/>
    </source>
</evidence>
<dbReference type="WBParaSite" id="PSU_v2.g18875.t1">
    <property type="protein sequence ID" value="PSU_v2.g18875.t1"/>
    <property type="gene ID" value="PSU_v2.g18875"/>
</dbReference>
<feature type="compositionally biased region" description="Low complexity" evidence="1">
    <location>
        <begin position="56"/>
        <end position="70"/>
    </location>
</feature>
<name>A0A914YJ60_9BILA</name>
<feature type="region of interest" description="Disordered" evidence="1">
    <location>
        <begin position="1"/>
        <end position="70"/>
    </location>
</feature>
<dbReference type="Proteomes" id="UP000887577">
    <property type="component" value="Unplaced"/>
</dbReference>
<proteinExistence type="predicted"/>
<reference evidence="3" key="1">
    <citation type="submission" date="2022-11" db="UniProtKB">
        <authorList>
            <consortium name="WormBaseParasite"/>
        </authorList>
    </citation>
    <scope>IDENTIFICATION</scope>
</reference>
<keyword evidence="2" id="KW-1185">Reference proteome</keyword>
<dbReference type="AlphaFoldDB" id="A0A914YJ60"/>
<evidence type="ECO:0000313" key="3">
    <source>
        <dbReference type="WBParaSite" id="PSU_v2.g18875.t1"/>
    </source>
</evidence>
<feature type="compositionally biased region" description="Basic and acidic residues" evidence="1">
    <location>
        <begin position="1"/>
        <end position="27"/>
    </location>
</feature>
<evidence type="ECO:0000313" key="2">
    <source>
        <dbReference type="Proteomes" id="UP000887577"/>
    </source>
</evidence>
<organism evidence="2 3">
    <name type="scientific">Panagrolaimus superbus</name>
    <dbReference type="NCBI Taxonomy" id="310955"/>
    <lineage>
        <taxon>Eukaryota</taxon>
        <taxon>Metazoa</taxon>
        <taxon>Ecdysozoa</taxon>
        <taxon>Nematoda</taxon>
        <taxon>Chromadorea</taxon>
        <taxon>Rhabditida</taxon>
        <taxon>Tylenchina</taxon>
        <taxon>Panagrolaimomorpha</taxon>
        <taxon>Panagrolaimoidea</taxon>
        <taxon>Panagrolaimidae</taxon>
        <taxon>Panagrolaimus</taxon>
    </lineage>
</organism>
<accession>A0A914YJ60</accession>
<protein>
    <submittedName>
        <fullName evidence="3">Uncharacterized protein</fullName>
    </submittedName>
</protein>
<sequence>MHDGVIYRGNDSDDRVSGSLAHDKVDIPSEWWRAQSDSDPSGSVGADPTRHRDRVAGSPAHAASSPASRLPSIHVHGAHCGLPGFPGTYDASVQRYPAIPVHLQVIHSRYLSTVATRYAEPEATPVSREWGQQVSSQSR</sequence>